<dbReference type="EMBL" id="NDHI03003491">
    <property type="protein sequence ID" value="PNJ33856.1"/>
    <property type="molecule type" value="Genomic_DNA"/>
</dbReference>
<dbReference type="EMBL" id="NDHI03003491">
    <property type="protein sequence ID" value="PNJ33859.1"/>
    <property type="molecule type" value="Genomic_DNA"/>
</dbReference>
<name>A0A2J8TLD3_PONAB</name>
<reference evidence="3" key="1">
    <citation type="submission" date="2017-12" db="EMBL/GenBank/DDBJ databases">
        <title>High-resolution comparative analysis of great ape genomes.</title>
        <authorList>
            <person name="Pollen A."/>
            <person name="Hastie A."/>
            <person name="Hormozdiari F."/>
            <person name="Dougherty M."/>
            <person name="Liu R."/>
            <person name="Chaisson M."/>
            <person name="Hoppe E."/>
            <person name="Hill C."/>
            <person name="Pang A."/>
            <person name="Hillier L."/>
            <person name="Baker C."/>
            <person name="Armstrong J."/>
            <person name="Shendure J."/>
            <person name="Paten B."/>
            <person name="Wilson R."/>
            <person name="Chao H."/>
            <person name="Schneider V."/>
            <person name="Ventura M."/>
            <person name="Kronenberg Z."/>
            <person name="Murali S."/>
            <person name="Gordon D."/>
            <person name="Cantsilieris S."/>
            <person name="Munson K."/>
            <person name="Nelson B."/>
            <person name="Raja A."/>
            <person name="Underwood J."/>
            <person name="Diekhans M."/>
            <person name="Fiddes I."/>
            <person name="Haussler D."/>
            <person name="Eichler E."/>
        </authorList>
    </citation>
    <scope>NUCLEOTIDE SEQUENCE [LARGE SCALE GENOMIC DNA]</scope>
    <source>
        <strain evidence="3">Susie</strain>
    </source>
</reference>
<protein>
    <submittedName>
        <fullName evidence="2">TCL1A isoform 4</fullName>
    </submittedName>
    <submittedName>
        <fullName evidence="3">TCL1A isoform 5</fullName>
    </submittedName>
    <submittedName>
        <fullName evidence="4">TCL1A isoform 7</fullName>
    </submittedName>
</protein>
<accession>A0A2J8TLD3</accession>
<dbReference type="PANTHER" id="PTHR14060:SF4">
    <property type="entry name" value="T-CELL LEUKEMIA_LYMPHOMA PROTEIN 1A"/>
    <property type="match status" value="1"/>
</dbReference>
<evidence type="ECO:0000313" key="2">
    <source>
        <dbReference type="EMBL" id="PNJ33856.1"/>
    </source>
</evidence>
<comment type="caution">
    <text evidence="3">The sequence shown here is derived from an EMBL/GenBank/DDBJ whole genome shotgun (WGS) entry which is preliminary data.</text>
</comment>
<evidence type="ECO:0000313" key="3">
    <source>
        <dbReference type="EMBL" id="PNJ33857.1"/>
    </source>
</evidence>
<dbReference type="PANTHER" id="PTHR14060">
    <property type="entry name" value="PROTEIN P13 MTCP-1"/>
    <property type="match status" value="1"/>
</dbReference>
<dbReference type="EMBL" id="NDHI03003491">
    <property type="protein sequence ID" value="PNJ33857.1"/>
    <property type="molecule type" value="Genomic_DNA"/>
</dbReference>
<dbReference type="InterPro" id="IPR004832">
    <property type="entry name" value="TCL1_MTCP1"/>
</dbReference>
<dbReference type="InterPro" id="IPR036672">
    <property type="entry name" value="TCL1_MTCP1_sf"/>
</dbReference>
<dbReference type="Pfam" id="PF01840">
    <property type="entry name" value="TCL1_MTCP1"/>
    <property type="match status" value="1"/>
</dbReference>
<evidence type="ECO:0000313" key="4">
    <source>
        <dbReference type="EMBL" id="PNJ33859.1"/>
    </source>
</evidence>
<sequence>MAECPILGEAVTDHPDRLWAWEKFVYLDEKQRAWLPLTIEIQGLALS</sequence>
<feature type="non-terminal residue" evidence="3">
    <location>
        <position position="47"/>
    </location>
</feature>
<dbReference type="SUPFAM" id="SSF50904">
    <property type="entry name" value="Oncogene products"/>
    <property type="match status" value="1"/>
</dbReference>
<gene>
    <name evidence="3" type="ORF">CR201_G0033950</name>
</gene>
<organism evidence="3">
    <name type="scientific">Pongo abelii</name>
    <name type="common">Sumatran orangutan</name>
    <name type="synonym">Pongo pygmaeus abelii</name>
    <dbReference type="NCBI Taxonomy" id="9601"/>
    <lineage>
        <taxon>Eukaryota</taxon>
        <taxon>Metazoa</taxon>
        <taxon>Chordata</taxon>
        <taxon>Craniata</taxon>
        <taxon>Vertebrata</taxon>
        <taxon>Euteleostomi</taxon>
        <taxon>Mammalia</taxon>
        <taxon>Eutheria</taxon>
        <taxon>Euarchontoglires</taxon>
        <taxon>Primates</taxon>
        <taxon>Haplorrhini</taxon>
        <taxon>Catarrhini</taxon>
        <taxon>Hominidae</taxon>
        <taxon>Pongo</taxon>
    </lineage>
</organism>
<comment type="similarity">
    <text evidence="1">Belongs to the TCL1 family.</text>
</comment>
<dbReference type="Gene3D" id="2.40.15.10">
    <property type="entry name" value="TCL1/MTCP1"/>
    <property type="match status" value="1"/>
</dbReference>
<dbReference type="AlphaFoldDB" id="A0A2J8TLD3"/>
<proteinExistence type="inferred from homology"/>
<dbReference type="GO" id="GO:0043539">
    <property type="term" value="F:protein serine/threonine kinase activator activity"/>
    <property type="evidence" value="ECO:0007669"/>
    <property type="project" value="InterPro"/>
</dbReference>
<evidence type="ECO:0000256" key="1">
    <source>
        <dbReference type="ARBA" id="ARBA00006399"/>
    </source>
</evidence>